<name>A0AAE9MVT7_9VIBR</name>
<keyword evidence="1" id="KW-1133">Transmembrane helix</keyword>
<dbReference type="AlphaFoldDB" id="A0AAE9MVT7"/>
<evidence type="ECO:0000313" key="2">
    <source>
        <dbReference type="EMBL" id="UTZ25620.1"/>
    </source>
</evidence>
<feature type="transmembrane region" description="Helical" evidence="1">
    <location>
        <begin position="130"/>
        <end position="153"/>
    </location>
</feature>
<proteinExistence type="predicted"/>
<organism evidence="2 3">
    <name type="scientific">Vibrio campbellii</name>
    <dbReference type="NCBI Taxonomy" id="680"/>
    <lineage>
        <taxon>Bacteria</taxon>
        <taxon>Pseudomonadati</taxon>
        <taxon>Pseudomonadota</taxon>
        <taxon>Gammaproteobacteria</taxon>
        <taxon>Vibrionales</taxon>
        <taxon>Vibrionaceae</taxon>
        <taxon>Vibrio</taxon>
    </lineage>
</organism>
<reference evidence="2" key="1">
    <citation type="submission" date="2020-03" db="EMBL/GenBank/DDBJ databases">
        <title>Five strains of Vibrio campbellii isolated from Mariana Trench.</title>
        <authorList>
            <person name="Liang J."/>
            <person name="Zhang X.-H."/>
        </authorList>
    </citation>
    <scope>NUCLEOTIDE SEQUENCE</scope>
    <source>
        <strain evidence="2">LJC014</strain>
    </source>
</reference>
<evidence type="ECO:0000313" key="3">
    <source>
        <dbReference type="Proteomes" id="UP001058687"/>
    </source>
</evidence>
<dbReference type="Pfam" id="PF11086">
    <property type="entry name" value="DUF2878"/>
    <property type="match status" value="1"/>
</dbReference>
<dbReference type="InterPro" id="IPR021306">
    <property type="entry name" value="DUF2878"/>
</dbReference>
<feature type="transmembrane region" description="Helical" evidence="1">
    <location>
        <begin position="105"/>
        <end position="124"/>
    </location>
</feature>
<gene>
    <name evidence="2" type="ORF">HB761_01975</name>
</gene>
<dbReference type="Proteomes" id="UP001058687">
    <property type="component" value="Chromosome 1"/>
</dbReference>
<keyword evidence="1" id="KW-0812">Transmembrane</keyword>
<accession>A0AAE9MVT7</accession>
<sequence length="171" mass="19824">MRVFLASTWFQLCWFAAVLGTYQWQWLTFVLTLLTLVYCWRVEPSALKNITTIVSIGLVLDTLNKQFSVFIFPTSWLPIWLVCLWVLFSWYAYQLNSILYRFPKTYVSIVGGIGGTASYFAGYKLQAVEFGFSVGVTLMILFVEWCAMMLLILKVYGNEKLEEKLETEADR</sequence>
<dbReference type="EMBL" id="CP050467">
    <property type="protein sequence ID" value="UTZ25620.1"/>
    <property type="molecule type" value="Genomic_DNA"/>
</dbReference>
<protein>
    <submittedName>
        <fullName evidence="2">DUF2878 domain-containing protein</fullName>
    </submittedName>
</protein>
<keyword evidence="1" id="KW-0472">Membrane</keyword>
<evidence type="ECO:0000256" key="1">
    <source>
        <dbReference type="SAM" id="Phobius"/>
    </source>
</evidence>
<dbReference type="RefSeq" id="WP_255937234.1">
    <property type="nucleotide sequence ID" value="NZ_CP050467.1"/>
</dbReference>
<feature type="transmembrane region" description="Helical" evidence="1">
    <location>
        <begin position="70"/>
        <end position="93"/>
    </location>
</feature>